<dbReference type="Proteomes" id="UP000631114">
    <property type="component" value="Unassembled WGS sequence"/>
</dbReference>
<organism evidence="1 2">
    <name type="scientific">Coptis chinensis</name>
    <dbReference type="NCBI Taxonomy" id="261450"/>
    <lineage>
        <taxon>Eukaryota</taxon>
        <taxon>Viridiplantae</taxon>
        <taxon>Streptophyta</taxon>
        <taxon>Embryophyta</taxon>
        <taxon>Tracheophyta</taxon>
        <taxon>Spermatophyta</taxon>
        <taxon>Magnoliopsida</taxon>
        <taxon>Ranunculales</taxon>
        <taxon>Ranunculaceae</taxon>
        <taxon>Coptidoideae</taxon>
        <taxon>Coptis</taxon>
    </lineage>
</organism>
<comment type="caution">
    <text evidence="1">The sequence shown here is derived from an EMBL/GenBank/DDBJ whole genome shotgun (WGS) entry which is preliminary data.</text>
</comment>
<protein>
    <submittedName>
        <fullName evidence="1">Uncharacterized protein</fullName>
    </submittedName>
</protein>
<dbReference type="EMBL" id="JADFTS010000004">
    <property type="protein sequence ID" value="KAF9611071.1"/>
    <property type="molecule type" value="Genomic_DNA"/>
</dbReference>
<dbReference type="AlphaFoldDB" id="A0A835I4F7"/>
<evidence type="ECO:0000313" key="1">
    <source>
        <dbReference type="EMBL" id="KAF9611071.1"/>
    </source>
</evidence>
<evidence type="ECO:0000313" key="2">
    <source>
        <dbReference type="Proteomes" id="UP000631114"/>
    </source>
</evidence>
<gene>
    <name evidence="1" type="ORF">IFM89_026955</name>
</gene>
<proteinExistence type="predicted"/>
<keyword evidence="2" id="KW-1185">Reference proteome</keyword>
<reference evidence="1 2" key="1">
    <citation type="submission" date="2020-10" db="EMBL/GenBank/DDBJ databases">
        <title>The Coptis chinensis genome and diversification of protoberbering-type alkaloids.</title>
        <authorList>
            <person name="Wang B."/>
            <person name="Shu S."/>
            <person name="Song C."/>
            <person name="Liu Y."/>
        </authorList>
    </citation>
    <scope>NUCLEOTIDE SEQUENCE [LARGE SCALE GENOMIC DNA]</scope>
    <source>
        <strain evidence="1">HL-2020</strain>
        <tissue evidence="1">Leaf</tissue>
    </source>
</reference>
<accession>A0A835I4F7</accession>
<sequence length="584" mass="66405">MRRAMKKKDGVVEIETSPFPKTFNTFTSSSSSTAVSLQPSSDARRLKRVRFEEPETLATLCSKPDTCLRNAPGIMDRNCKEPKTSEYKFFKKFREEAGRSFRSYQVNKKKYQLEKSEVYNHTKERIKMVQSNHEFGSPSHIEKVTPINTMVPLSPGVSMNSGPERQQKDIFSVKRQNLVRLAAKTASLDMNEICTKGYDLVSILLERLVPAEGNVVAETSDARFNIESQLRVSPEPDMHFDEVPKTLSRNAISDFDGKNFRNSLLEPWSSKSRECILQQEVGVDLGSLLSWHPNKIHLDYERRQPEDVGSEGALSVHPEEDSAFVLHPNEEFSFDRDRYAALDYTPMPSRLLCSTRKNFLFNCESPDTLFGVSSKSSFEELDGLCCPNELTSDNDRGAKFLGWDTNIMEYDQNFSSTCGWAPNFSPTWSTPSENNLQTRNCIFNATTPPFAHSIRQCSDFTTRGTCSGSYLIDPFGRQASEDEEYQVQEPDHFPLALCHSPKYLCLEEQCRLGRTMEETSIFRSPLSKNRFMSMIFSEKYTPALGTLLQSSEQINESSQHESQEISCDYDGDDARQLCLMDSLL</sequence>
<name>A0A835I4F7_9MAGN</name>
<dbReference type="OrthoDB" id="1938423at2759"/>